<dbReference type="Proteomes" id="UP000234881">
    <property type="component" value="Unassembled WGS sequence"/>
</dbReference>
<dbReference type="PANTHER" id="PTHR43394:SF1">
    <property type="entry name" value="ATP-BINDING CASSETTE SUB-FAMILY B MEMBER 10, MITOCHONDRIAL"/>
    <property type="match status" value="1"/>
</dbReference>
<evidence type="ECO:0000313" key="12">
    <source>
        <dbReference type="EMBL" id="PLW77028.1"/>
    </source>
</evidence>
<dbReference type="GO" id="GO:0005524">
    <property type="term" value="F:ATP binding"/>
    <property type="evidence" value="ECO:0007669"/>
    <property type="project" value="UniProtKB-KW"/>
</dbReference>
<dbReference type="Gene3D" id="3.40.50.300">
    <property type="entry name" value="P-loop containing nucleotide triphosphate hydrolases"/>
    <property type="match status" value="1"/>
</dbReference>
<feature type="transmembrane region" description="Helical" evidence="9">
    <location>
        <begin position="254"/>
        <end position="274"/>
    </location>
</feature>
<evidence type="ECO:0000256" key="9">
    <source>
        <dbReference type="SAM" id="Phobius"/>
    </source>
</evidence>
<dbReference type="InterPro" id="IPR014223">
    <property type="entry name" value="ABC_CydC/D"/>
</dbReference>
<keyword evidence="13" id="KW-1185">Reference proteome</keyword>
<dbReference type="PROSITE" id="PS50893">
    <property type="entry name" value="ABC_TRANSPORTER_2"/>
    <property type="match status" value="1"/>
</dbReference>
<protein>
    <submittedName>
        <fullName evidence="12">Thiol reductant ABC exporter subunit CydC</fullName>
    </submittedName>
</protein>
<dbReference type="GO" id="GO:0034775">
    <property type="term" value="P:glutathione transmembrane transport"/>
    <property type="evidence" value="ECO:0007669"/>
    <property type="project" value="InterPro"/>
</dbReference>
<dbReference type="NCBIfam" id="TIGR02868">
    <property type="entry name" value="CydC"/>
    <property type="match status" value="1"/>
</dbReference>
<evidence type="ECO:0000259" key="10">
    <source>
        <dbReference type="PROSITE" id="PS50893"/>
    </source>
</evidence>
<dbReference type="OrthoDB" id="5288404at2"/>
<dbReference type="GO" id="GO:0045454">
    <property type="term" value="P:cell redox homeostasis"/>
    <property type="evidence" value="ECO:0007669"/>
    <property type="project" value="InterPro"/>
</dbReference>
<evidence type="ECO:0000256" key="1">
    <source>
        <dbReference type="ARBA" id="ARBA00004651"/>
    </source>
</evidence>
<dbReference type="Gene3D" id="1.20.1560.10">
    <property type="entry name" value="ABC transporter type 1, transmembrane domain"/>
    <property type="match status" value="1"/>
</dbReference>
<dbReference type="InterPro" id="IPR003593">
    <property type="entry name" value="AAA+_ATPase"/>
</dbReference>
<evidence type="ECO:0000259" key="11">
    <source>
        <dbReference type="PROSITE" id="PS50929"/>
    </source>
</evidence>
<dbReference type="InterPro" id="IPR003439">
    <property type="entry name" value="ABC_transporter-like_ATP-bd"/>
</dbReference>
<keyword evidence="4" id="KW-0547">Nucleotide-binding</keyword>
<keyword evidence="7 9" id="KW-0472">Membrane</keyword>
<dbReference type="Pfam" id="PF00005">
    <property type="entry name" value="ABC_tran"/>
    <property type="match status" value="1"/>
</dbReference>
<feature type="transmembrane region" description="Helical" evidence="9">
    <location>
        <begin position="137"/>
        <end position="160"/>
    </location>
</feature>
<gene>
    <name evidence="12" type="primary">cydC</name>
    <name evidence="12" type="ORF">C0081_13370</name>
</gene>
<feature type="transmembrane region" description="Helical" evidence="9">
    <location>
        <begin position="280"/>
        <end position="301"/>
    </location>
</feature>
<dbReference type="EMBL" id="PKUQ01000022">
    <property type="protein sequence ID" value="PLW77028.1"/>
    <property type="molecule type" value="Genomic_DNA"/>
</dbReference>
<feature type="domain" description="ABC transmembrane type-1" evidence="11">
    <location>
        <begin position="25"/>
        <end position="310"/>
    </location>
</feature>
<dbReference type="InterPro" id="IPR011527">
    <property type="entry name" value="ABC1_TM_dom"/>
</dbReference>
<feature type="transmembrane region" description="Helical" evidence="9">
    <location>
        <begin position="166"/>
        <end position="186"/>
    </location>
</feature>
<organism evidence="12 13">
    <name type="scientific">Cohaesibacter celericrescens</name>
    <dbReference type="NCBI Taxonomy" id="2067669"/>
    <lineage>
        <taxon>Bacteria</taxon>
        <taxon>Pseudomonadati</taxon>
        <taxon>Pseudomonadota</taxon>
        <taxon>Alphaproteobacteria</taxon>
        <taxon>Hyphomicrobiales</taxon>
        <taxon>Cohaesibacteraceae</taxon>
    </lineage>
</organism>
<dbReference type="SUPFAM" id="SSF90123">
    <property type="entry name" value="ABC transporter transmembrane region"/>
    <property type="match status" value="1"/>
</dbReference>
<evidence type="ECO:0000256" key="4">
    <source>
        <dbReference type="ARBA" id="ARBA00022741"/>
    </source>
</evidence>
<dbReference type="InterPro" id="IPR027417">
    <property type="entry name" value="P-loop_NTPase"/>
</dbReference>
<reference evidence="12 13" key="1">
    <citation type="submission" date="2018-01" db="EMBL/GenBank/DDBJ databases">
        <title>The draft genome sequence of Cohaesibacter sp. H1304.</title>
        <authorList>
            <person name="Wang N.-N."/>
            <person name="Du Z.-J."/>
        </authorList>
    </citation>
    <scope>NUCLEOTIDE SEQUENCE [LARGE SCALE GENOMIC DNA]</scope>
    <source>
        <strain evidence="12 13">H1304</strain>
    </source>
</reference>
<dbReference type="SUPFAM" id="SSF52540">
    <property type="entry name" value="P-loop containing nucleoside triphosphate hydrolases"/>
    <property type="match status" value="1"/>
</dbReference>
<dbReference type="PROSITE" id="PS50929">
    <property type="entry name" value="ABC_TM1F"/>
    <property type="match status" value="1"/>
</dbReference>
<proteinExistence type="inferred from homology"/>
<sequence>MKTLIAILRLYWRHYPGWFLSGIGIGLLAALASIGLMATAGWYLGATAMTGATSVGTTLAFNTIYPGSLIRIAALTRTFGRYGERIVTHDATFRFLARMRLHVFDGISQLSFRRLRDFRSGELLARLTADVDALDGIYLRVILPLFTAILATLGLLVALHGINGPMALAIAIILLATLIVLPWQAARIGVALGRRIAFSAEALRLRYIDLLRGQVELIMAGRLNDQISSIQRAADKIKQLQDQLSLHDLRGRTLISLAGGAALVAALLVGSWAYERGEMSEAVLLLSLLAVVALIELLAPIRRGLLDIGRTLYAGQRILPLIADQAKEDTSDLEDHGAVRLAIERVDFAYSAKAAPVLRDFSLSLRSGEAIGIVGSSGAGKSTLLSLVAGLLDPMTGRIRLDYEDGRMAHLTPRIGLLTQRTELFRQSLAFNLRIADPRADTRALETVMDEAHLTNLLNRLPKRLEQTLGDDGQGLSGGESRRLTLARLLLFKPDLWLLDEATEGLDQVTAHAVLATLRAVTRDKALLFVTHKKAEAALADRLLVLKENEAPVLVARADRDQWQALLSSLR</sequence>
<evidence type="ECO:0000256" key="2">
    <source>
        <dbReference type="ARBA" id="ARBA00005417"/>
    </source>
</evidence>
<feature type="domain" description="ABC transporter" evidence="10">
    <location>
        <begin position="343"/>
        <end position="567"/>
    </location>
</feature>
<name>A0A2N5XRI4_9HYPH</name>
<dbReference type="SMART" id="SM00382">
    <property type="entry name" value="AAA"/>
    <property type="match status" value="1"/>
</dbReference>
<comment type="similarity">
    <text evidence="2">Belongs to the ABC transporter superfamily.</text>
</comment>
<comment type="subcellular location">
    <subcellularLocation>
        <location evidence="1">Cell membrane</location>
        <topology evidence="1">Multi-pass membrane protein</topology>
    </subcellularLocation>
</comment>
<dbReference type="GO" id="GO:0015421">
    <property type="term" value="F:ABC-type oligopeptide transporter activity"/>
    <property type="evidence" value="ECO:0007669"/>
    <property type="project" value="TreeGrafter"/>
</dbReference>
<dbReference type="GO" id="GO:0016887">
    <property type="term" value="F:ATP hydrolysis activity"/>
    <property type="evidence" value="ECO:0007669"/>
    <property type="project" value="InterPro"/>
</dbReference>
<dbReference type="PANTHER" id="PTHR43394">
    <property type="entry name" value="ATP-DEPENDENT PERMEASE MDL1, MITOCHONDRIAL"/>
    <property type="match status" value="1"/>
</dbReference>
<keyword evidence="5" id="KW-0067">ATP-binding</keyword>
<keyword evidence="6 9" id="KW-1133">Transmembrane helix</keyword>
<evidence type="ECO:0000256" key="7">
    <source>
        <dbReference type="ARBA" id="ARBA00023136"/>
    </source>
</evidence>
<evidence type="ECO:0000256" key="8">
    <source>
        <dbReference type="SAM" id="Coils"/>
    </source>
</evidence>
<keyword evidence="3 9" id="KW-0812">Transmembrane</keyword>
<comment type="caution">
    <text evidence="12">The sequence shown here is derived from an EMBL/GenBank/DDBJ whole genome shotgun (WGS) entry which is preliminary data.</text>
</comment>
<evidence type="ECO:0000313" key="13">
    <source>
        <dbReference type="Proteomes" id="UP000234881"/>
    </source>
</evidence>
<accession>A0A2N5XRI4</accession>
<dbReference type="AlphaFoldDB" id="A0A2N5XRI4"/>
<evidence type="ECO:0000256" key="5">
    <source>
        <dbReference type="ARBA" id="ARBA00022840"/>
    </source>
</evidence>
<dbReference type="PROSITE" id="PS00211">
    <property type="entry name" value="ABC_TRANSPORTER_1"/>
    <property type="match status" value="1"/>
</dbReference>
<evidence type="ECO:0000256" key="6">
    <source>
        <dbReference type="ARBA" id="ARBA00022989"/>
    </source>
</evidence>
<dbReference type="RefSeq" id="WP_101534318.1">
    <property type="nucleotide sequence ID" value="NZ_PKUQ01000022.1"/>
</dbReference>
<dbReference type="InterPro" id="IPR036640">
    <property type="entry name" value="ABC1_TM_sf"/>
</dbReference>
<feature type="coiled-coil region" evidence="8">
    <location>
        <begin position="223"/>
        <end position="250"/>
    </location>
</feature>
<evidence type="ECO:0000256" key="3">
    <source>
        <dbReference type="ARBA" id="ARBA00022692"/>
    </source>
</evidence>
<keyword evidence="8" id="KW-0175">Coiled coil</keyword>
<feature type="transmembrane region" description="Helical" evidence="9">
    <location>
        <begin position="18"/>
        <end position="44"/>
    </location>
</feature>
<dbReference type="InterPro" id="IPR039421">
    <property type="entry name" value="Type_1_exporter"/>
</dbReference>
<dbReference type="InterPro" id="IPR017871">
    <property type="entry name" value="ABC_transporter-like_CS"/>
</dbReference>
<dbReference type="GO" id="GO:0005886">
    <property type="term" value="C:plasma membrane"/>
    <property type="evidence" value="ECO:0007669"/>
    <property type="project" value="UniProtKB-SubCell"/>
</dbReference>